<sequence>MFDFTHQAYIDLCARLTKSSYNFYSVAEFLSTFSNTPIYDKKIVIIRHDIDRWVNNAERMAHLEKKMGIKSSYYFRYPSTFSPLVMKLLYSYGHEIGYHYEVLCKTKGDISSAWVLFQKELSIFREIIPIRTVSMHGSPLSPYDNRLLWNYYSLSDLGIIGEAYDIPANFLYFTDTGRAWNGKNNLRDHMSGGIFYFRQIHTTQELIEFIYKEKPPFLYLNIHPERWNNSPVMYSVSLIMDNVFSAGKKIITLYQDF</sequence>
<evidence type="ECO:0008006" key="3">
    <source>
        <dbReference type="Google" id="ProtNLM"/>
    </source>
</evidence>
<protein>
    <recommendedName>
        <fullName evidence="3">Polysaccharide deacetylase</fullName>
    </recommendedName>
</protein>
<dbReference type="Proteomes" id="UP000694228">
    <property type="component" value="Chromosome"/>
</dbReference>
<evidence type="ECO:0000313" key="2">
    <source>
        <dbReference type="Proteomes" id="UP000694228"/>
    </source>
</evidence>
<reference evidence="1 2" key="1">
    <citation type="submission" date="2021-06" db="EMBL/GenBank/DDBJ databases">
        <title>Complete genome sequence of the secondary alcohol utilizing methanogen Methanospirillum hungatei strain GP1.</title>
        <authorList>
            <person name="Day L.A."/>
            <person name="Costa K.C."/>
        </authorList>
    </citation>
    <scope>NUCLEOTIDE SEQUENCE [LARGE SCALE GENOMIC DNA]</scope>
    <source>
        <strain evidence="1 2">GP1</strain>
    </source>
</reference>
<accession>A0A8F5ZFL9</accession>
<dbReference type="OrthoDB" id="301436at2157"/>
<proteinExistence type="predicted"/>
<evidence type="ECO:0000313" key="1">
    <source>
        <dbReference type="EMBL" id="QXO93554.1"/>
    </source>
</evidence>
<dbReference type="AlphaFoldDB" id="A0A8F5ZFL9"/>
<organism evidence="1 2">
    <name type="scientific">Methanospirillum hungatei</name>
    <dbReference type="NCBI Taxonomy" id="2203"/>
    <lineage>
        <taxon>Archaea</taxon>
        <taxon>Methanobacteriati</taxon>
        <taxon>Methanobacteriota</taxon>
        <taxon>Stenosarchaea group</taxon>
        <taxon>Methanomicrobia</taxon>
        <taxon>Methanomicrobiales</taxon>
        <taxon>Methanospirillaceae</taxon>
        <taxon>Methanospirillum</taxon>
    </lineage>
</organism>
<gene>
    <name evidence="1" type="ORF">KSK55_09190</name>
</gene>
<dbReference type="EMBL" id="CP077107">
    <property type="protein sequence ID" value="QXO93554.1"/>
    <property type="molecule type" value="Genomic_DNA"/>
</dbReference>
<name>A0A8F5ZFL9_METHU</name>